<keyword evidence="2" id="KW-1185">Reference proteome</keyword>
<evidence type="ECO:0000313" key="2">
    <source>
        <dbReference type="Proteomes" id="UP000789405"/>
    </source>
</evidence>
<gene>
    <name evidence="1" type="ORF">DERYTH_LOCUS17248</name>
</gene>
<organism evidence="1 2">
    <name type="scientific">Dentiscutata erythropus</name>
    <dbReference type="NCBI Taxonomy" id="1348616"/>
    <lineage>
        <taxon>Eukaryota</taxon>
        <taxon>Fungi</taxon>
        <taxon>Fungi incertae sedis</taxon>
        <taxon>Mucoromycota</taxon>
        <taxon>Glomeromycotina</taxon>
        <taxon>Glomeromycetes</taxon>
        <taxon>Diversisporales</taxon>
        <taxon>Gigasporaceae</taxon>
        <taxon>Dentiscutata</taxon>
    </lineage>
</organism>
<accession>A0A9N9IZJ3</accession>
<dbReference type="AlphaFoldDB" id="A0A9N9IZJ3"/>
<reference evidence="1" key="1">
    <citation type="submission" date="2021-06" db="EMBL/GenBank/DDBJ databases">
        <authorList>
            <person name="Kallberg Y."/>
            <person name="Tangrot J."/>
            <person name="Rosling A."/>
        </authorList>
    </citation>
    <scope>NUCLEOTIDE SEQUENCE</scope>
    <source>
        <strain evidence="1">MA453B</strain>
    </source>
</reference>
<dbReference type="EMBL" id="CAJVPY010016042">
    <property type="protein sequence ID" value="CAG8755045.1"/>
    <property type="molecule type" value="Genomic_DNA"/>
</dbReference>
<proteinExistence type="predicted"/>
<protein>
    <submittedName>
        <fullName evidence="1">23357_t:CDS:1</fullName>
    </submittedName>
</protein>
<comment type="caution">
    <text evidence="1">The sequence shown here is derived from an EMBL/GenBank/DDBJ whole genome shotgun (WGS) entry which is preliminary data.</text>
</comment>
<feature type="non-terminal residue" evidence="1">
    <location>
        <position position="176"/>
    </location>
</feature>
<evidence type="ECO:0000313" key="1">
    <source>
        <dbReference type="EMBL" id="CAG8755045.1"/>
    </source>
</evidence>
<dbReference type="Proteomes" id="UP000789405">
    <property type="component" value="Unassembled WGS sequence"/>
</dbReference>
<name>A0A9N9IZJ3_9GLOM</name>
<sequence>MTFEYINGDDRPLSRYTNSKESTIKNFKVKLLIKELPNFKNLYIRDKNKYISSEYRRCNTEIEDDTYWLSCEKKMIKIEEIICEAITKIENEEKIKAVNINKFIAKFKSIHLDKKIPIGVLTTKMKFLNNDENRIESQKYQLTEINQNINLNDIESTIEFNETPVNSYIVKWSEQF</sequence>